<feature type="region of interest" description="Disordered" evidence="1">
    <location>
        <begin position="43"/>
        <end position="72"/>
    </location>
</feature>
<dbReference type="VEuPathDB" id="FungiDB:ATEG_01991"/>
<feature type="compositionally biased region" description="Polar residues" evidence="1">
    <location>
        <begin position="232"/>
        <end position="253"/>
    </location>
</feature>
<evidence type="ECO:0000313" key="3">
    <source>
        <dbReference type="Proteomes" id="UP000007963"/>
    </source>
</evidence>
<protein>
    <submittedName>
        <fullName evidence="2">Uncharacterized protein</fullName>
    </submittedName>
</protein>
<evidence type="ECO:0000256" key="1">
    <source>
        <dbReference type="SAM" id="MobiDB-lite"/>
    </source>
</evidence>
<dbReference type="HOGENOM" id="CLU_048909_0_0_1"/>
<evidence type="ECO:0000313" key="2">
    <source>
        <dbReference type="EMBL" id="EAU36953.1"/>
    </source>
</evidence>
<organism evidence="2 3">
    <name type="scientific">Aspergillus terreus (strain NIH 2624 / FGSC A1156)</name>
    <dbReference type="NCBI Taxonomy" id="341663"/>
    <lineage>
        <taxon>Eukaryota</taxon>
        <taxon>Fungi</taxon>
        <taxon>Dikarya</taxon>
        <taxon>Ascomycota</taxon>
        <taxon>Pezizomycotina</taxon>
        <taxon>Eurotiomycetes</taxon>
        <taxon>Eurotiomycetidae</taxon>
        <taxon>Eurotiales</taxon>
        <taxon>Aspergillaceae</taxon>
        <taxon>Aspergillus</taxon>
        <taxon>Aspergillus subgen. Circumdati</taxon>
    </lineage>
</organism>
<dbReference type="EMBL" id="CH476596">
    <property type="protein sequence ID" value="EAU36953.1"/>
    <property type="molecule type" value="Genomic_DNA"/>
</dbReference>
<feature type="compositionally biased region" description="Polar residues" evidence="1">
    <location>
        <begin position="288"/>
        <end position="298"/>
    </location>
</feature>
<dbReference type="eggNOG" id="ENOG502SYFI">
    <property type="taxonomic scope" value="Eukaryota"/>
</dbReference>
<gene>
    <name evidence="2" type="ORF">ATEG_01991</name>
</gene>
<name>Q0CWE3_ASPTN</name>
<dbReference type="RefSeq" id="XP_001211169.1">
    <property type="nucleotide sequence ID" value="XM_001211169.1"/>
</dbReference>
<dbReference type="GeneID" id="4316495"/>
<proteinExistence type="predicted"/>
<accession>Q0CWE3</accession>
<feature type="region of interest" description="Disordered" evidence="1">
    <location>
        <begin position="232"/>
        <end position="363"/>
    </location>
</feature>
<dbReference type="AlphaFoldDB" id="Q0CWE3"/>
<reference evidence="3" key="1">
    <citation type="submission" date="2005-09" db="EMBL/GenBank/DDBJ databases">
        <title>Annotation of the Aspergillus terreus NIH2624 genome.</title>
        <authorList>
            <person name="Birren B.W."/>
            <person name="Lander E.S."/>
            <person name="Galagan J.E."/>
            <person name="Nusbaum C."/>
            <person name="Devon K."/>
            <person name="Henn M."/>
            <person name="Ma L.-J."/>
            <person name="Jaffe D.B."/>
            <person name="Butler J."/>
            <person name="Alvarez P."/>
            <person name="Gnerre S."/>
            <person name="Grabherr M."/>
            <person name="Kleber M."/>
            <person name="Mauceli E.W."/>
            <person name="Brockman W."/>
            <person name="Rounsley S."/>
            <person name="Young S.K."/>
            <person name="LaButti K."/>
            <person name="Pushparaj V."/>
            <person name="DeCaprio D."/>
            <person name="Crawford M."/>
            <person name="Koehrsen M."/>
            <person name="Engels R."/>
            <person name="Montgomery P."/>
            <person name="Pearson M."/>
            <person name="Howarth C."/>
            <person name="Larson L."/>
            <person name="Luoma S."/>
            <person name="White J."/>
            <person name="Alvarado L."/>
            <person name="Kodira C.D."/>
            <person name="Zeng Q."/>
            <person name="Oleary S."/>
            <person name="Yandava C."/>
            <person name="Denning D.W."/>
            <person name="Nierman W.C."/>
            <person name="Milne T."/>
            <person name="Madden K."/>
        </authorList>
    </citation>
    <scope>NUCLEOTIDE SEQUENCE [LARGE SCALE GENOMIC DNA]</scope>
    <source>
        <strain evidence="3">NIH 2624 / FGSC A1156</strain>
    </source>
</reference>
<feature type="compositionally biased region" description="Acidic residues" evidence="1">
    <location>
        <begin position="313"/>
        <end position="327"/>
    </location>
</feature>
<dbReference type="OrthoDB" id="5378435at2759"/>
<sequence>MAGFYKPPASFIGAQWPHNNNHSGLPSSAVGDLMYAFPRPKKTGRIMKPRSAGNSPSAAGRRRAYQTSPQYQQPFSTQGYQLAFNPALLASAIREKRATRPISWHPATLASAEYSSPQYFPTTTVADNLALLNTHQLDPTPTSYGDFNMMPSYTTSDMSYTTSDMSTTTDAFSFGGMPENVSMQPPSYLQMGDSQVEPLSWDTVSSNVPAMAQPMPDAWAFDMMSMQNSMPSTDIPGSSYASVPSSGCLSGPSTPDFLPIQQPEPMTKSLSEESDTGDELVGMGLYNQPETCPNSSQGRLGKGLKLEETFTPSDDEGDDNQDAESEDETNHGVTKESQPAQQPTKSATSMMQKSFFFEDDEPEQPATAYQSFFNLGSQPCMSYGYGWL</sequence>
<dbReference type="STRING" id="341663.Q0CWE3"/>
<dbReference type="Proteomes" id="UP000007963">
    <property type="component" value="Unassembled WGS sequence"/>
</dbReference>
<dbReference type="OMA" id="PRPMSWH"/>
<feature type="compositionally biased region" description="Polar residues" evidence="1">
    <location>
        <begin position="335"/>
        <end position="352"/>
    </location>
</feature>